<evidence type="ECO:0000259" key="2">
    <source>
        <dbReference type="Pfam" id="PF21531"/>
    </source>
</evidence>
<dbReference type="GO" id="GO:0003677">
    <property type="term" value="F:DNA binding"/>
    <property type="evidence" value="ECO:0007669"/>
    <property type="project" value="InterPro"/>
</dbReference>
<gene>
    <name evidence="3" type="ORF">SAMN04489867_0755</name>
</gene>
<dbReference type="Pfam" id="PF21531">
    <property type="entry name" value="Rv2175c_wHTH"/>
    <property type="match status" value="1"/>
</dbReference>
<reference evidence="4" key="1">
    <citation type="submission" date="2016-10" db="EMBL/GenBank/DDBJ databases">
        <authorList>
            <person name="Varghese N."/>
            <person name="Submissions S."/>
        </authorList>
    </citation>
    <scope>NUCLEOTIDE SEQUENCE [LARGE SCALE GENOMIC DNA]</scope>
    <source>
        <strain evidence="4">DSM 22329</strain>
    </source>
</reference>
<dbReference type="AlphaFoldDB" id="A0A1H0MXY2"/>
<proteinExistence type="predicted"/>
<keyword evidence="4" id="KW-1185">Reference proteome</keyword>
<protein>
    <submittedName>
        <fullName evidence="3">DNA binding domain-containing protein, excisionase family</fullName>
    </submittedName>
</protein>
<dbReference type="OrthoDB" id="3784042at2"/>
<feature type="domain" description="DNA-binding protein Rv2175c wHTH" evidence="2">
    <location>
        <begin position="22"/>
        <end position="67"/>
    </location>
</feature>
<accession>A0A1H0MXY2</accession>
<dbReference type="STRING" id="443156.SAMN04489867_0755"/>
<evidence type="ECO:0000313" key="3">
    <source>
        <dbReference type="EMBL" id="SDO85231.1"/>
    </source>
</evidence>
<dbReference type="InterPro" id="IPR048576">
    <property type="entry name" value="Rv2175c_wHTH"/>
</dbReference>
<dbReference type="EMBL" id="LT629711">
    <property type="protein sequence ID" value="SDO85231.1"/>
    <property type="molecule type" value="Genomic_DNA"/>
</dbReference>
<dbReference type="Proteomes" id="UP000199077">
    <property type="component" value="Chromosome I"/>
</dbReference>
<evidence type="ECO:0000313" key="4">
    <source>
        <dbReference type="Proteomes" id="UP000199077"/>
    </source>
</evidence>
<sequence length="130" mass="14488">MTDQPDQTDGSAEPSLETLVGSWLTVPDVAERLGIALSAVRRLIEDRELLSARIGERRIVSVPEQFLEEDVFRHLRGTFTVLADGGLGDDEILRWLFTPDPTLRVPGTPVDNLAAGFKTEVRRRAMEQAF</sequence>
<organism evidence="3 4">
    <name type="scientific">Pedococcus dokdonensis</name>
    <dbReference type="NCBI Taxonomy" id="443156"/>
    <lineage>
        <taxon>Bacteria</taxon>
        <taxon>Bacillati</taxon>
        <taxon>Actinomycetota</taxon>
        <taxon>Actinomycetes</taxon>
        <taxon>Micrococcales</taxon>
        <taxon>Intrasporangiaceae</taxon>
        <taxon>Pedococcus</taxon>
    </lineage>
</organism>
<evidence type="ECO:0000259" key="1">
    <source>
        <dbReference type="Pfam" id="PF18367"/>
    </source>
</evidence>
<feature type="domain" description="Rv2175c C-terminal" evidence="1">
    <location>
        <begin position="73"/>
        <end position="126"/>
    </location>
</feature>
<dbReference type="RefSeq" id="WP_091781679.1">
    <property type="nucleotide sequence ID" value="NZ_LT629711.1"/>
</dbReference>
<dbReference type="InterPro" id="IPR041098">
    <property type="entry name" value="Rv2175c_C"/>
</dbReference>
<dbReference type="Pfam" id="PF18367">
    <property type="entry name" value="Rv2175c_C"/>
    <property type="match status" value="1"/>
</dbReference>
<name>A0A1H0MXY2_9MICO</name>